<name>A0A8D9FQX1_9VIRU</name>
<sequence length="162" mass="18489">MASVTKKNRGMFNQVAECLHDHTEKDTIVWTRNLKHIFANDTNLYFNTELNDQKFEITIKLSDGKIYSTTLILWDQSLPDGFLLDNSWPGSSNISKIGDLIFESVKGTLVDTEGVVLKDVLGKIGKSYIREKRLGKLLGNDPTNEVKESFLKRILSRRKNKK</sequence>
<proteinExistence type="predicted"/>
<organism evidence="1">
    <name type="scientific">uncultured marine phage</name>
    <dbReference type="NCBI Taxonomy" id="707152"/>
    <lineage>
        <taxon>Viruses</taxon>
        <taxon>environmental samples</taxon>
    </lineage>
</organism>
<protein>
    <submittedName>
        <fullName evidence="1">Uncharacterized protein</fullName>
    </submittedName>
</protein>
<gene>
    <name evidence="1" type="ORF">SLAVMIC_00252</name>
</gene>
<reference evidence="1" key="1">
    <citation type="submission" date="2021-06" db="EMBL/GenBank/DDBJ databases">
        <authorList>
            <person name="Gannon L."/>
            <person name="Redgwell R T."/>
            <person name="Michniewski S."/>
            <person name="Harrison D C."/>
            <person name="Millard A."/>
        </authorList>
    </citation>
    <scope>NUCLEOTIDE SEQUENCE</scope>
</reference>
<evidence type="ECO:0000313" key="1">
    <source>
        <dbReference type="EMBL" id="CAG7580109.1"/>
    </source>
</evidence>
<accession>A0A8D9FQX1</accession>
<dbReference type="EMBL" id="OU342829">
    <property type="protein sequence ID" value="CAG7580109.1"/>
    <property type="molecule type" value="Genomic_DNA"/>
</dbReference>